<gene>
    <name evidence="3" type="ORF">LQG66_29115</name>
</gene>
<dbReference type="PROSITE" id="PS50975">
    <property type="entry name" value="ATP_GRASP"/>
    <property type="match status" value="1"/>
</dbReference>
<evidence type="ECO:0000313" key="3">
    <source>
        <dbReference type="EMBL" id="UFZ03266.1"/>
    </source>
</evidence>
<dbReference type="RefSeq" id="WP_231319289.1">
    <property type="nucleotide sequence ID" value="NZ_CP088156.1"/>
</dbReference>
<keyword evidence="1" id="KW-0547">Nucleotide-binding</keyword>
<sequence length="405" mass="42754">MRSSPMRILLSEGSGLTSRQVAGRLGALGHEVELLSSTRICLSRFTRHVRAVHAVPRFGRDPFGWLAAAERIAAERSIDLLFPTQEQVTVLSARRPHLRVATVVPPFQSLARVQDKISAYHTLEAVGAPQPRTFLIATPDDLRDITTYPVFLKRPVSTASSGVRRVGNAKELERVARELGIGRSELIAQVQASGPLAMVQAVADRGRLVAHHACLRVREGVGGGASLKESVVLPGLAEMLARLVASLDWHGGLSMDVIIGDAGPVIIDVNPRLVEPANAFAAGVDLVASMLDVAVGVPVSEQPAGMVGVRTRQTLLAILGAAEQSGSRSAVLREAIDAIFARGDYAGSTEELTPIAGDPRAALPVLAALGASLISPSLWRKFHAGAVGPYAVTPEAWAEIRAAAG</sequence>
<dbReference type="EMBL" id="CP088156">
    <property type="protein sequence ID" value="UFZ03266.1"/>
    <property type="molecule type" value="Genomic_DNA"/>
</dbReference>
<evidence type="ECO:0000313" key="4">
    <source>
        <dbReference type="Proteomes" id="UP001431010"/>
    </source>
</evidence>
<dbReference type="Pfam" id="PF02655">
    <property type="entry name" value="ATP-grasp_3"/>
    <property type="match status" value="1"/>
</dbReference>
<keyword evidence="1" id="KW-0067">ATP-binding</keyword>
<organism evidence="3 4">
    <name type="scientific">Bradyrhizobium ontarionense</name>
    <dbReference type="NCBI Taxonomy" id="2898149"/>
    <lineage>
        <taxon>Bacteria</taxon>
        <taxon>Pseudomonadati</taxon>
        <taxon>Pseudomonadota</taxon>
        <taxon>Alphaproteobacteria</taxon>
        <taxon>Hyphomicrobiales</taxon>
        <taxon>Nitrobacteraceae</taxon>
        <taxon>Bradyrhizobium</taxon>
    </lineage>
</organism>
<keyword evidence="4" id="KW-1185">Reference proteome</keyword>
<dbReference type="InterPro" id="IPR003806">
    <property type="entry name" value="ATP-grasp_PylC-type"/>
</dbReference>
<dbReference type="InterPro" id="IPR011761">
    <property type="entry name" value="ATP-grasp"/>
</dbReference>
<evidence type="ECO:0000259" key="2">
    <source>
        <dbReference type="PROSITE" id="PS50975"/>
    </source>
</evidence>
<name>A0ABY3R8Y8_9BRAD</name>
<dbReference type="Gene3D" id="3.30.1490.20">
    <property type="entry name" value="ATP-grasp fold, A domain"/>
    <property type="match status" value="1"/>
</dbReference>
<protein>
    <submittedName>
        <fullName evidence="3">ATP-grasp domain-containing protein</fullName>
    </submittedName>
</protein>
<feature type="domain" description="ATP-grasp" evidence="2">
    <location>
        <begin position="120"/>
        <end position="295"/>
    </location>
</feature>
<evidence type="ECO:0000256" key="1">
    <source>
        <dbReference type="PROSITE-ProRule" id="PRU00409"/>
    </source>
</evidence>
<dbReference type="Proteomes" id="UP001431010">
    <property type="component" value="Chromosome"/>
</dbReference>
<reference evidence="3" key="1">
    <citation type="journal article" date="2024" name="Antonie Van Leeuwenhoek">
        <title>Bradyrhizobium ontarionense sp. nov., a novel bacterial symbiont isolated from Aeschynomene indica (Indian jointvetch), harbours photosynthesis, nitrogen fixation and nitrous oxide (N2O) reductase genes.</title>
        <authorList>
            <person name="Bromfield E.S.P."/>
            <person name="Cloutier S."/>
        </authorList>
    </citation>
    <scope>NUCLEOTIDE SEQUENCE</scope>
    <source>
        <strain evidence="3">A19</strain>
    </source>
</reference>
<accession>A0ABY3R8Y8</accession>
<dbReference type="Gene3D" id="3.30.470.20">
    <property type="entry name" value="ATP-grasp fold, B domain"/>
    <property type="match status" value="1"/>
</dbReference>
<dbReference type="InterPro" id="IPR013815">
    <property type="entry name" value="ATP_grasp_subdomain_1"/>
</dbReference>
<dbReference type="SUPFAM" id="SSF56059">
    <property type="entry name" value="Glutathione synthetase ATP-binding domain-like"/>
    <property type="match status" value="1"/>
</dbReference>
<proteinExistence type="predicted"/>